<dbReference type="EMBL" id="MLBF01000076">
    <property type="protein sequence ID" value="OLN26493.1"/>
    <property type="molecule type" value="Genomic_DNA"/>
</dbReference>
<organism evidence="2 3">
    <name type="scientific">Desulfosporosinus metallidurans</name>
    <dbReference type="NCBI Taxonomy" id="1888891"/>
    <lineage>
        <taxon>Bacteria</taxon>
        <taxon>Bacillati</taxon>
        <taxon>Bacillota</taxon>
        <taxon>Clostridia</taxon>
        <taxon>Eubacteriales</taxon>
        <taxon>Desulfitobacteriaceae</taxon>
        <taxon>Desulfosporosinus</taxon>
    </lineage>
</organism>
<feature type="chain" id="PRO_5013000081" evidence="1">
    <location>
        <begin position="25"/>
        <end position="142"/>
    </location>
</feature>
<accession>A0A1Q8QGL5</accession>
<protein>
    <submittedName>
        <fullName evidence="2">Uncharacterized protein</fullName>
    </submittedName>
</protein>
<reference evidence="2 3" key="1">
    <citation type="submission" date="2016-09" db="EMBL/GenBank/DDBJ databases">
        <title>Complete genome of Desulfosporosinus sp. OL.</title>
        <authorList>
            <person name="Mardanov A."/>
            <person name="Beletsky A."/>
            <person name="Panova A."/>
            <person name="Karnachuk O."/>
            <person name="Ravin N."/>
        </authorList>
    </citation>
    <scope>NUCLEOTIDE SEQUENCE [LARGE SCALE GENOMIC DNA]</scope>
    <source>
        <strain evidence="2 3">OL</strain>
    </source>
</reference>
<name>A0A1Q8QGL5_9FIRM</name>
<evidence type="ECO:0000313" key="3">
    <source>
        <dbReference type="Proteomes" id="UP000186102"/>
    </source>
</evidence>
<proteinExistence type="predicted"/>
<evidence type="ECO:0000256" key="1">
    <source>
        <dbReference type="SAM" id="SignalP"/>
    </source>
</evidence>
<dbReference type="Proteomes" id="UP000186102">
    <property type="component" value="Unassembled WGS sequence"/>
</dbReference>
<dbReference type="AlphaFoldDB" id="A0A1Q8QGL5"/>
<comment type="caution">
    <text evidence="2">The sequence shown here is derived from an EMBL/GenBank/DDBJ whole genome shotgun (WGS) entry which is preliminary data.</text>
</comment>
<keyword evidence="1" id="KW-0732">Signal</keyword>
<dbReference type="RefSeq" id="WP_075367232.1">
    <property type="nucleotide sequence ID" value="NZ_MLBF01000076.1"/>
</dbReference>
<keyword evidence="3" id="KW-1185">Reference proteome</keyword>
<gene>
    <name evidence="2" type="ORF">DSOL_4974</name>
</gene>
<feature type="signal peptide" evidence="1">
    <location>
        <begin position="1"/>
        <end position="24"/>
    </location>
</feature>
<evidence type="ECO:0000313" key="2">
    <source>
        <dbReference type="EMBL" id="OLN26493.1"/>
    </source>
</evidence>
<dbReference type="OrthoDB" id="1730058at2"/>
<sequence>MRKRAAALVLSLLILCVAPMQAFALGTNQVTNSEIGPLWVSITEFTNSFGISGGGLAQFDTSLYARSNINKVVINASIQQYINGSWQTIKSWTSTSYSNSGYLNQKWYVVSGYNYRLVSNGAVYQNDTLVEQTSYTGSSYWY</sequence>
<dbReference type="STRING" id="1888891.DSOL_4974"/>